<evidence type="ECO:0000256" key="2">
    <source>
        <dbReference type="ARBA" id="ARBA00023027"/>
    </source>
</evidence>
<dbReference type="SUPFAM" id="SSF51735">
    <property type="entry name" value="NAD(P)-binding Rossmann-fold domains"/>
    <property type="match status" value="1"/>
</dbReference>
<dbReference type="SUPFAM" id="SSF52413">
    <property type="entry name" value="UDP-glucose/GDP-mannose dehydrogenase C-terminal domain"/>
    <property type="match status" value="1"/>
</dbReference>
<dbReference type="PANTHER" id="PTHR43491:SF1">
    <property type="entry name" value="UDP-N-ACETYL-D-MANNOSAMINE DEHYDROGENASE"/>
    <property type="match status" value="1"/>
</dbReference>
<organism evidence="5 6">
    <name type="scientific">Streptomyces decoyicus</name>
    <dbReference type="NCBI Taxonomy" id="249567"/>
    <lineage>
        <taxon>Bacteria</taxon>
        <taxon>Bacillati</taxon>
        <taxon>Actinomycetota</taxon>
        <taxon>Actinomycetes</taxon>
        <taxon>Kitasatosporales</taxon>
        <taxon>Streptomycetaceae</taxon>
        <taxon>Streptomyces</taxon>
    </lineage>
</organism>
<dbReference type="InterPro" id="IPR028359">
    <property type="entry name" value="UDP_ManNAc/GlcNAc_DH"/>
</dbReference>
<evidence type="ECO:0000256" key="1">
    <source>
        <dbReference type="ARBA" id="ARBA00023002"/>
    </source>
</evidence>
<proteinExistence type="inferred from homology"/>
<keyword evidence="1" id="KW-0560">Oxidoreductase</keyword>
<sequence>MPTADGGSRHAYARPVSAAVQESRLAVVGIGYAGLPLAVAAAAHGYRTCGLDISSQVVDQVRSGISPVDTVSAGELRSVRDRFEATDDPGRLTDCSVIVVCVPTPLDAQGRPDLGPLTSAARTVRDHLRAGQLVVVESTTYPGTTDSVIKPILEQSGLRAGLDFNLAFSSERVDPGNPQYQLHNTPKVVGGLTPVCSARAKAFYSGLVQQVYLTRGMREAEASKILENTFRQVNIALVNEFAQLCHELGIDIWDTIQAAETKPFGFTGFRPSAGVGGHCIPVDPMYFVHCVRELGLSFRMAESAHSVNSGMPQWIAQRVRKILADTYTAARGRAQVLLLGITYKKDIADVRNSPAKEVARLLIAEGIRVSFHDPYVTELAVDGKRMVCVSDVDQAVRAADLVVIAQRHKDYGDDLLSKAKQIFNACGPADLPNVVQL</sequence>
<evidence type="ECO:0000313" key="6">
    <source>
        <dbReference type="Proteomes" id="UP001344251"/>
    </source>
</evidence>
<evidence type="ECO:0000259" key="4">
    <source>
        <dbReference type="SMART" id="SM00984"/>
    </source>
</evidence>
<evidence type="ECO:0000256" key="3">
    <source>
        <dbReference type="PIRNR" id="PIRNR000124"/>
    </source>
</evidence>
<protein>
    <submittedName>
        <fullName evidence="5">Nucleotide sugar dehydrogenase</fullName>
    </submittedName>
</protein>
<dbReference type="NCBIfam" id="TIGR03026">
    <property type="entry name" value="NDP-sugDHase"/>
    <property type="match status" value="1"/>
</dbReference>
<dbReference type="Pfam" id="PF03721">
    <property type="entry name" value="UDPG_MGDP_dh_N"/>
    <property type="match status" value="1"/>
</dbReference>
<dbReference type="PANTHER" id="PTHR43491">
    <property type="entry name" value="UDP-N-ACETYL-D-MANNOSAMINE DEHYDROGENASE"/>
    <property type="match status" value="1"/>
</dbReference>
<keyword evidence="2" id="KW-0520">NAD</keyword>
<dbReference type="InterPro" id="IPR014027">
    <property type="entry name" value="UDP-Glc/GDP-Man_DH_C"/>
</dbReference>
<dbReference type="InterPro" id="IPR036291">
    <property type="entry name" value="NAD(P)-bd_dom_sf"/>
</dbReference>
<dbReference type="RefSeq" id="WP_326617697.1">
    <property type="nucleotide sequence ID" value="NZ_CP109106.1"/>
</dbReference>
<dbReference type="Proteomes" id="UP001344251">
    <property type="component" value="Chromosome"/>
</dbReference>
<name>A0ABZ1FD05_9ACTN</name>
<comment type="similarity">
    <text evidence="3">Belongs to the UDP-glucose/GDP-mannose dehydrogenase family.</text>
</comment>
<dbReference type="EMBL" id="CP109106">
    <property type="protein sequence ID" value="WSB68250.1"/>
    <property type="molecule type" value="Genomic_DNA"/>
</dbReference>
<dbReference type="InterPro" id="IPR014026">
    <property type="entry name" value="UDP-Glc/GDP-Man_DH_dimer"/>
</dbReference>
<accession>A0ABZ1FD05</accession>
<dbReference type="PIRSF" id="PIRSF500136">
    <property type="entry name" value="UDP_ManNAc_DH"/>
    <property type="match status" value="1"/>
</dbReference>
<evidence type="ECO:0000313" key="5">
    <source>
        <dbReference type="EMBL" id="WSB68250.1"/>
    </source>
</evidence>
<reference evidence="5 6" key="1">
    <citation type="submission" date="2022-10" db="EMBL/GenBank/DDBJ databases">
        <title>The complete genomes of actinobacterial strains from the NBC collection.</title>
        <authorList>
            <person name="Joergensen T.S."/>
            <person name="Alvarez Arevalo M."/>
            <person name="Sterndorff E.B."/>
            <person name="Faurdal D."/>
            <person name="Vuksanovic O."/>
            <person name="Mourched A.-S."/>
            <person name="Charusanti P."/>
            <person name="Shaw S."/>
            <person name="Blin K."/>
            <person name="Weber T."/>
        </authorList>
    </citation>
    <scope>NUCLEOTIDE SEQUENCE [LARGE SCALE GENOMIC DNA]</scope>
    <source>
        <strain evidence="5 6">NBC 01774</strain>
    </source>
</reference>
<dbReference type="SMART" id="SM00984">
    <property type="entry name" value="UDPG_MGDP_dh_C"/>
    <property type="match status" value="1"/>
</dbReference>
<dbReference type="Pfam" id="PF03720">
    <property type="entry name" value="UDPG_MGDP_dh_C"/>
    <property type="match status" value="1"/>
</dbReference>
<keyword evidence="6" id="KW-1185">Reference proteome</keyword>
<gene>
    <name evidence="5" type="ORF">OG863_09940</name>
</gene>
<dbReference type="InterPro" id="IPR036220">
    <property type="entry name" value="UDP-Glc/GDP-Man_DH_C_sf"/>
</dbReference>
<dbReference type="InterPro" id="IPR008927">
    <property type="entry name" value="6-PGluconate_DH-like_C_sf"/>
</dbReference>
<dbReference type="Gene3D" id="3.40.50.720">
    <property type="entry name" value="NAD(P)-binding Rossmann-like Domain"/>
    <property type="match status" value="2"/>
</dbReference>
<dbReference type="SUPFAM" id="SSF48179">
    <property type="entry name" value="6-phosphogluconate dehydrogenase C-terminal domain-like"/>
    <property type="match status" value="1"/>
</dbReference>
<dbReference type="InterPro" id="IPR001732">
    <property type="entry name" value="UDP-Glc/GDP-Man_DH_N"/>
</dbReference>
<feature type="domain" description="UDP-glucose/GDP-mannose dehydrogenase C-terminal" evidence="4">
    <location>
        <begin position="337"/>
        <end position="425"/>
    </location>
</feature>
<dbReference type="Pfam" id="PF00984">
    <property type="entry name" value="UDPG_MGDP_dh"/>
    <property type="match status" value="1"/>
</dbReference>
<dbReference type="InterPro" id="IPR017476">
    <property type="entry name" value="UDP-Glc/GDP-Man"/>
</dbReference>
<dbReference type="PIRSF" id="PIRSF000124">
    <property type="entry name" value="UDPglc_GDPman_dh"/>
    <property type="match status" value="1"/>
</dbReference>